<feature type="binding site" evidence="6">
    <location>
        <position position="132"/>
    </location>
    <ligand>
        <name>Zn(2+)</name>
        <dbReference type="ChEBI" id="CHEBI:29105"/>
        <label>2</label>
    </ligand>
</feature>
<dbReference type="GO" id="GO:0005737">
    <property type="term" value="C:cytoplasm"/>
    <property type="evidence" value="ECO:0007669"/>
    <property type="project" value="TreeGrafter"/>
</dbReference>
<evidence type="ECO:0000313" key="9">
    <source>
        <dbReference type="WBParaSite" id="nRc.2.0.1.t33174-RA"/>
    </source>
</evidence>
<feature type="binding site" evidence="6">
    <location>
        <position position="227"/>
    </location>
    <ligand>
        <name>Zn(2+)</name>
        <dbReference type="ChEBI" id="CHEBI:29105"/>
        <label>1</label>
    </ligand>
</feature>
<feature type="binding site" evidence="5">
    <location>
        <position position="264"/>
    </location>
    <ligand>
        <name>an N-acyl-1,2-diacyl-sn-glycero-3-phosphoethanolamine</name>
        <dbReference type="ChEBI" id="CHEBI:62537"/>
    </ligand>
</feature>
<feature type="binding site" evidence="6">
    <location>
        <position position="196"/>
    </location>
    <ligand>
        <name>Zn(2+)</name>
        <dbReference type="ChEBI" id="CHEBI:29105"/>
        <label>1</label>
    </ligand>
</feature>
<dbReference type="EC" id="3.1.4.54" evidence="2"/>
<name>A0A915K4P6_ROMCU</name>
<feature type="binding site" evidence="6">
    <location>
        <position position="227"/>
    </location>
    <ligand>
        <name>Zn(2+)</name>
        <dbReference type="ChEBI" id="CHEBI:29105"/>
        <label>2</label>
    </ligand>
</feature>
<feature type="binding site" evidence="5">
    <location>
        <position position="130"/>
    </location>
    <ligand>
        <name>an N-acyl-1,2-diacyl-sn-glycero-3-phosphoethanolamine</name>
        <dbReference type="ChEBI" id="CHEBI:62537"/>
    </ligand>
</feature>
<keyword evidence="3" id="KW-0442">Lipid degradation</keyword>
<feature type="binding site" evidence="6">
    <location>
        <position position="286"/>
    </location>
    <ligand>
        <name>Zn(2+)</name>
        <dbReference type="ChEBI" id="CHEBI:29105"/>
        <label>2</label>
    </ligand>
</feature>
<feature type="binding site" evidence="6">
    <location>
        <position position="127"/>
    </location>
    <ligand>
        <name>Zn(2+)</name>
        <dbReference type="ChEBI" id="CHEBI:29105"/>
        <label>1</label>
    </ligand>
</feature>
<evidence type="ECO:0000256" key="3">
    <source>
        <dbReference type="ARBA" id="ARBA00022668"/>
    </source>
</evidence>
<protein>
    <recommendedName>
        <fullName evidence="2">N-acetylphosphatidylethanolamine-hydrolyzing phospholipase D</fullName>
        <ecNumber evidence="2">3.1.4.54</ecNumber>
    </recommendedName>
</protein>
<organism evidence="8 9">
    <name type="scientific">Romanomermis culicivorax</name>
    <name type="common">Nematode worm</name>
    <dbReference type="NCBI Taxonomy" id="13658"/>
    <lineage>
        <taxon>Eukaryota</taxon>
        <taxon>Metazoa</taxon>
        <taxon>Ecdysozoa</taxon>
        <taxon>Nematoda</taxon>
        <taxon>Enoplea</taxon>
        <taxon>Dorylaimia</taxon>
        <taxon>Mermithida</taxon>
        <taxon>Mermithoidea</taxon>
        <taxon>Mermithidae</taxon>
        <taxon>Romanomermis</taxon>
    </lineage>
</organism>
<dbReference type="GO" id="GO:0070291">
    <property type="term" value="P:N-acylethanolamine metabolic process"/>
    <property type="evidence" value="ECO:0007669"/>
    <property type="project" value="TreeGrafter"/>
</dbReference>
<dbReference type="InterPro" id="IPR036866">
    <property type="entry name" value="RibonucZ/Hydroxyglut_hydro"/>
</dbReference>
<evidence type="ECO:0000313" key="8">
    <source>
        <dbReference type="Proteomes" id="UP000887565"/>
    </source>
</evidence>
<keyword evidence="3" id="KW-1208">Phospholipid metabolism</keyword>
<dbReference type="AlphaFoldDB" id="A0A915K4P6"/>
<sequence>MAEVEKAEPIRTTNGGFENPWSTWQGLPNMKEFFKWILTRKERCAKTTLEEQLPVMNPNFAVEDENLRATWLGHATVLIQMERICVLTDPCFSPKCSPISIFGPQRIRPPPCSLDDLPKVDAVLISHNHYDHLDSTAVRTLNARFGADLRWYVPLGLKEWFCNVGCFNVAEFNWWQEDVLTTGDNTHRMVCLPSQHWSCRNGFDRNRSLWCSWAVIGARHRFYFAGDTGYFTAFASIGHFYGPFTLAAIPIGCYKPRSFMKSQHVCPEEAVKIHLDVKAKNSIGIHWGTYDMGSTEVMILHP</sequence>
<evidence type="ECO:0000256" key="6">
    <source>
        <dbReference type="PIRSR" id="PIRSR038896-51"/>
    </source>
</evidence>
<keyword evidence="3" id="KW-0443">Lipid metabolism</keyword>
<accession>A0A915K4P6</accession>
<evidence type="ECO:0000256" key="5">
    <source>
        <dbReference type="PIRSR" id="PIRSR038896-50"/>
    </source>
</evidence>
<feature type="domain" description="Metallo-beta-lactamase" evidence="7">
    <location>
        <begin position="86"/>
        <end position="287"/>
    </location>
</feature>
<reference evidence="9" key="1">
    <citation type="submission" date="2022-11" db="UniProtKB">
        <authorList>
            <consortium name="WormBaseParasite"/>
        </authorList>
    </citation>
    <scope>IDENTIFICATION</scope>
</reference>
<dbReference type="Gene3D" id="3.60.15.10">
    <property type="entry name" value="Ribonuclease Z/Hydroxyacylglutathione hydrolase-like"/>
    <property type="match status" value="1"/>
</dbReference>
<feature type="binding site" evidence="6">
    <location>
        <position position="131"/>
    </location>
    <ligand>
        <name>Zn(2+)</name>
        <dbReference type="ChEBI" id="CHEBI:29105"/>
        <label>2</label>
    </ligand>
</feature>
<evidence type="ECO:0000256" key="1">
    <source>
        <dbReference type="ARBA" id="ARBA00010127"/>
    </source>
</evidence>
<keyword evidence="6" id="KW-0479">Metal-binding</keyword>
<dbReference type="SUPFAM" id="SSF56281">
    <property type="entry name" value="Metallo-hydrolase/oxidoreductase"/>
    <property type="match status" value="1"/>
</dbReference>
<feature type="binding site" evidence="6">
    <location>
        <position position="129"/>
    </location>
    <ligand>
        <name>Zn(2+)</name>
        <dbReference type="ChEBI" id="CHEBI:29105"/>
        <label>1</label>
    </ligand>
</feature>
<keyword evidence="8" id="KW-1185">Reference proteome</keyword>
<keyword evidence="6" id="KW-0862">Zinc</keyword>
<dbReference type="InterPro" id="IPR024884">
    <property type="entry name" value="NAPE-PLD"/>
</dbReference>
<comment type="similarity">
    <text evidence="1">Belongs to the NAPE-PLD family.</text>
</comment>
<dbReference type="PANTHER" id="PTHR15032:SF4">
    <property type="entry name" value="N-ACYL-PHOSPHATIDYLETHANOLAMINE-HYDROLYZING PHOSPHOLIPASE D"/>
    <property type="match status" value="1"/>
</dbReference>
<evidence type="ECO:0000256" key="4">
    <source>
        <dbReference type="ARBA" id="ARBA00048025"/>
    </source>
</evidence>
<dbReference type="WBParaSite" id="nRc.2.0.1.t33174-RA">
    <property type="protein sequence ID" value="nRc.2.0.1.t33174-RA"/>
    <property type="gene ID" value="nRc.2.0.1.g33174"/>
</dbReference>
<dbReference type="Proteomes" id="UP000887565">
    <property type="component" value="Unplaced"/>
</dbReference>
<dbReference type="Pfam" id="PF12706">
    <property type="entry name" value="Lactamase_B_2"/>
    <property type="match status" value="1"/>
</dbReference>
<dbReference type="GO" id="GO:0008270">
    <property type="term" value="F:zinc ion binding"/>
    <property type="evidence" value="ECO:0007669"/>
    <property type="project" value="InterPro"/>
</dbReference>
<dbReference type="InterPro" id="IPR001279">
    <property type="entry name" value="Metallo-B-lactamas"/>
</dbReference>
<dbReference type="GO" id="GO:0070292">
    <property type="term" value="P:N-acylphosphatidylethanolamine metabolic process"/>
    <property type="evidence" value="ECO:0007669"/>
    <property type="project" value="TreeGrafter"/>
</dbReference>
<evidence type="ECO:0000259" key="7">
    <source>
        <dbReference type="Pfam" id="PF12706"/>
    </source>
</evidence>
<dbReference type="GO" id="GO:0009395">
    <property type="term" value="P:phospholipid catabolic process"/>
    <property type="evidence" value="ECO:0007669"/>
    <property type="project" value="UniProtKB-KW"/>
</dbReference>
<comment type="cofactor">
    <cofactor evidence="6">
        <name>Zn(2+)</name>
        <dbReference type="ChEBI" id="CHEBI:29105"/>
    </cofactor>
    <text evidence="6">Binds 2 zinc divalent cations per subunit.</text>
</comment>
<dbReference type="PANTHER" id="PTHR15032">
    <property type="entry name" value="N-ACYL-PHOSPHATIDYLETHANOLAMINE-HYDROLYZING PHOSPHOLIPASE D"/>
    <property type="match status" value="1"/>
</dbReference>
<dbReference type="GO" id="GO:0070290">
    <property type="term" value="F:N-acylphosphatidylethanolamine-specific phospholipase D activity"/>
    <property type="evidence" value="ECO:0007669"/>
    <property type="project" value="UniProtKB-EC"/>
</dbReference>
<dbReference type="PIRSF" id="PIRSF038896">
    <property type="entry name" value="NAPE-PLD"/>
    <property type="match status" value="1"/>
</dbReference>
<proteinExistence type="inferred from homology"/>
<evidence type="ECO:0000256" key="2">
    <source>
        <dbReference type="ARBA" id="ARBA00012279"/>
    </source>
</evidence>
<keyword evidence="3" id="KW-0595">Phospholipid degradation</keyword>
<dbReference type="OMA" id="PARHFCG"/>
<comment type="catalytic activity">
    <reaction evidence="4">
        <text>N-(5Z,8Z,11Z,14Z-eicosatetraenoyl)-1,2-di-(9Z-octadecenoyl)-sn-glycero-3-phosphoethanolamine + H2O = N-(5Z,8Z,11Z,14Z-eicosatetraenoyl)-ethanolamine + 1,2-di-(9Z-octadecenoyl)-sn-glycero-3-phosphate + H(+)</text>
        <dbReference type="Rhea" id="RHEA:45528"/>
        <dbReference type="ChEBI" id="CHEBI:2700"/>
        <dbReference type="ChEBI" id="CHEBI:15377"/>
        <dbReference type="ChEBI" id="CHEBI:15378"/>
        <dbReference type="ChEBI" id="CHEBI:74546"/>
        <dbReference type="ChEBI" id="CHEBI:85277"/>
    </reaction>
    <physiologicalReaction direction="left-to-right" evidence="4">
        <dbReference type="Rhea" id="RHEA:45529"/>
    </physiologicalReaction>
</comment>